<proteinExistence type="inferred from homology"/>
<organism evidence="5 6">
    <name type="scientific">Amycolatopsis bartoniae</name>
    <dbReference type="NCBI Taxonomy" id="941986"/>
    <lineage>
        <taxon>Bacteria</taxon>
        <taxon>Bacillati</taxon>
        <taxon>Actinomycetota</taxon>
        <taxon>Actinomycetes</taxon>
        <taxon>Pseudonocardiales</taxon>
        <taxon>Pseudonocardiaceae</taxon>
        <taxon>Amycolatopsis</taxon>
    </lineage>
</organism>
<dbReference type="InterPro" id="IPR045851">
    <property type="entry name" value="AMP-bd_C_sf"/>
</dbReference>
<dbReference type="PANTHER" id="PTHR43201">
    <property type="entry name" value="ACYL-COA SYNTHETASE"/>
    <property type="match status" value="1"/>
</dbReference>
<feature type="domain" description="AMP-dependent synthetase/ligase" evidence="3">
    <location>
        <begin position="31"/>
        <end position="401"/>
    </location>
</feature>
<dbReference type="InterPro" id="IPR025110">
    <property type="entry name" value="AMP-bd_C"/>
</dbReference>
<evidence type="ECO:0000313" key="5">
    <source>
        <dbReference type="EMBL" id="GHF31941.1"/>
    </source>
</evidence>
<dbReference type="Pfam" id="PF13193">
    <property type="entry name" value="AMP-binding_C"/>
    <property type="match status" value="1"/>
</dbReference>
<reference evidence="5" key="1">
    <citation type="journal article" date="2014" name="Int. J. Syst. Evol. Microbiol.">
        <title>Complete genome sequence of Corynebacterium casei LMG S-19264T (=DSM 44701T), isolated from a smear-ripened cheese.</title>
        <authorList>
            <consortium name="US DOE Joint Genome Institute (JGI-PGF)"/>
            <person name="Walter F."/>
            <person name="Albersmeier A."/>
            <person name="Kalinowski J."/>
            <person name="Ruckert C."/>
        </authorList>
    </citation>
    <scope>NUCLEOTIDE SEQUENCE</scope>
    <source>
        <strain evidence="5">CGMCC 4.7679</strain>
    </source>
</reference>
<dbReference type="InterPro" id="IPR042099">
    <property type="entry name" value="ANL_N_sf"/>
</dbReference>
<dbReference type="Gene3D" id="3.30.300.30">
    <property type="match status" value="1"/>
</dbReference>
<keyword evidence="2 5" id="KW-0436">Ligase</keyword>
<accession>A0A8H9M2L4</accession>
<dbReference type="GO" id="GO:0031956">
    <property type="term" value="F:medium-chain fatty acid-CoA ligase activity"/>
    <property type="evidence" value="ECO:0007669"/>
    <property type="project" value="TreeGrafter"/>
</dbReference>
<feature type="domain" description="AMP-binding enzyme C-terminal" evidence="4">
    <location>
        <begin position="451"/>
        <end position="527"/>
    </location>
</feature>
<dbReference type="EMBL" id="BNAV01000001">
    <property type="protein sequence ID" value="GHF31941.1"/>
    <property type="molecule type" value="Genomic_DNA"/>
</dbReference>
<comment type="caution">
    <text evidence="5">The sequence shown here is derived from an EMBL/GenBank/DDBJ whole genome shotgun (WGS) entry which is preliminary data.</text>
</comment>
<gene>
    <name evidence="5" type="primary">ydiD</name>
    <name evidence="5" type="ORF">GCM10017566_00500</name>
</gene>
<dbReference type="PROSITE" id="PS00455">
    <property type="entry name" value="AMP_BINDING"/>
    <property type="match status" value="1"/>
</dbReference>
<comment type="similarity">
    <text evidence="1">Belongs to the ATP-dependent AMP-binding enzyme family.</text>
</comment>
<evidence type="ECO:0000259" key="4">
    <source>
        <dbReference type="Pfam" id="PF13193"/>
    </source>
</evidence>
<dbReference type="InterPro" id="IPR000873">
    <property type="entry name" value="AMP-dep_synth/lig_dom"/>
</dbReference>
<evidence type="ECO:0000313" key="6">
    <source>
        <dbReference type="Proteomes" id="UP000658656"/>
    </source>
</evidence>
<keyword evidence="6" id="KW-1185">Reference proteome</keyword>
<evidence type="ECO:0000256" key="1">
    <source>
        <dbReference type="ARBA" id="ARBA00006432"/>
    </source>
</evidence>
<dbReference type="GO" id="GO:0006631">
    <property type="term" value="P:fatty acid metabolic process"/>
    <property type="evidence" value="ECO:0007669"/>
    <property type="project" value="TreeGrafter"/>
</dbReference>
<dbReference type="PANTHER" id="PTHR43201:SF5">
    <property type="entry name" value="MEDIUM-CHAIN ACYL-COA LIGASE ACSF2, MITOCHONDRIAL"/>
    <property type="match status" value="1"/>
</dbReference>
<dbReference type="Proteomes" id="UP000658656">
    <property type="component" value="Unassembled WGS sequence"/>
</dbReference>
<evidence type="ECO:0000259" key="3">
    <source>
        <dbReference type="Pfam" id="PF00501"/>
    </source>
</evidence>
<reference evidence="5" key="2">
    <citation type="submission" date="2020-09" db="EMBL/GenBank/DDBJ databases">
        <authorList>
            <person name="Sun Q."/>
            <person name="Zhou Y."/>
        </authorList>
    </citation>
    <scope>NUCLEOTIDE SEQUENCE</scope>
    <source>
        <strain evidence="5">CGMCC 4.7679</strain>
    </source>
</reference>
<dbReference type="AlphaFoldDB" id="A0A8H9M2L4"/>
<dbReference type="Pfam" id="PF00501">
    <property type="entry name" value="AMP-binding"/>
    <property type="match status" value="1"/>
</dbReference>
<sequence length="552" mass="59684">MIALPTGQTSARRTYAEQGHLTDEMLDRQLEQAAAACGSRTAIVDGAQRLTYGNLFRRVESLANAMRGRGIGPGDVVSFQLPNWWEASVVHFATIRIGAISNPLVPILRQRELRFMLRQARSKIVFVPSTYRGFDHAALASRLCAEVATLETMVVVRGARDQALTFDGLLGEGAPSTGPNVPDEQVVVRSADDPVLLLYTSGTESRPKGVVHSHNSLVYENRTMIERYSLSDRDSVFMPSPVTHISGLLYGIHLPVALRTKVVLLDQWRPERGRDLIRTENCTFTVGATPFLSGLVEAEPENGAGSSLRCFVCGGADVPPQLIRLADEKLKCVAVRAYGSTEFPTLSAGGPGDSVERRATTDGQILGAAEARVLTDGGTVAPPGVAGDLYVRGPEAFLGYLDVSETEATIGPDGWISTGDQAVIDAEGHVRITGRTKDIILRGGENISAKEVEEILGEHPAIREVAVVAMPDRVLTEKACAFVVARPGARLDLDDLVRHLESTDTARQKFPERLELVESLPKTASGKVQKVVLRQLVKERLAAEQAALRTDS</sequence>
<dbReference type="SUPFAM" id="SSF56801">
    <property type="entry name" value="Acetyl-CoA synthetase-like"/>
    <property type="match status" value="1"/>
</dbReference>
<dbReference type="OrthoDB" id="9803968at2"/>
<protein>
    <submittedName>
        <fullName evidence="5">Cyclohexanecarboxylate-CoA ligase</fullName>
    </submittedName>
</protein>
<dbReference type="Gene3D" id="3.40.50.12780">
    <property type="entry name" value="N-terminal domain of ligase-like"/>
    <property type="match status" value="1"/>
</dbReference>
<dbReference type="InterPro" id="IPR020845">
    <property type="entry name" value="AMP-binding_CS"/>
</dbReference>
<evidence type="ECO:0000256" key="2">
    <source>
        <dbReference type="ARBA" id="ARBA00022598"/>
    </source>
</evidence>
<name>A0A8H9M2L4_9PSEU</name>